<evidence type="ECO:0000256" key="6">
    <source>
        <dbReference type="SAM" id="MobiDB-lite"/>
    </source>
</evidence>
<dbReference type="InterPro" id="IPR041679">
    <property type="entry name" value="DNA2/NAM7-like_C"/>
</dbReference>
<feature type="domain" description="DNA2/NAM7 helicase helicase" evidence="7">
    <location>
        <begin position="278"/>
        <end position="341"/>
    </location>
</feature>
<accession>A0ABW1JBB9</accession>
<dbReference type="Pfam" id="PF18741">
    <property type="entry name" value="MTES_1575"/>
    <property type="match status" value="1"/>
</dbReference>
<name>A0ABW1JBB9_9ACTN</name>
<dbReference type="EMBL" id="JBHSRD010000003">
    <property type="protein sequence ID" value="MFC6006556.1"/>
    <property type="molecule type" value="Genomic_DNA"/>
</dbReference>
<dbReference type="RefSeq" id="WP_345718040.1">
    <property type="nucleotide sequence ID" value="NZ_BAABFP010000008.1"/>
</dbReference>
<keyword evidence="5" id="KW-0067">ATP-binding</keyword>
<dbReference type="PANTHER" id="PTHR43788">
    <property type="entry name" value="DNA2/NAM7 HELICASE FAMILY MEMBER"/>
    <property type="match status" value="1"/>
</dbReference>
<organism evidence="10 11">
    <name type="scientific">Angustibacter luteus</name>
    <dbReference type="NCBI Taxonomy" id="658456"/>
    <lineage>
        <taxon>Bacteria</taxon>
        <taxon>Bacillati</taxon>
        <taxon>Actinomycetota</taxon>
        <taxon>Actinomycetes</taxon>
        <taxon>Kineosporiales</taxon>
        <taxon>Kineosporiaceae</taxon>
    </lineage>
</organism>
<feature type="domain" description="DNA2/NAM7 helicase helicase" evidence="7">
    <location>
        <begin position="833"/>
        <end position="874"/>
    </location>
</feature>
<dbReference type="InterPro" id="IPR049468">
    <property type="entry name" value="Restrct_endonuc-II-like_dom"/>
</dbReference>
<dbReference type="Gene3D" id="3.40.960.10">
    <property type="entry name" value="VSR Endonuclease"/>
    <property type="match status" value="1"/>
</dbReference>
<feature type="domain" description="Restriction endonuclease type II-like" evidence="9">
    <location>
        <begin position="1167"/>
        <end position="1256"/>
    </location>
</feature>
<dbReference type="InterPro" id="IPR025103">
    <property type="entry name" value="DUF4011"/>
</dbReference>
<dbReference type="PANTHER" id="PTHR43788:SF8">
    <property type="entry name" value="DNA-BINDING PROTEIN SMUBP-2"/>
    <property type="match status" value="1"/>
</dbReference>
<keyword evidence="11" id="KW-1185">Reference proteome</keyword>
<evidence type="ECO:0000256" key="2">
    <source>
        <dbReference type="ARBA" id="ARBA00022741"/>
    </source>
</evidence>
<gene>
    <name evidence="10" type="ORF">ACFQDO_05370</name>
</gene>
<sequence>MTEADSQDAPAPSREQRVRDAVDAWARELVDLGGRNTLLWYRDLTVGTLDLTNAHPSGLAMLLAGRPTRLSTLIREPGSLADSRRRARAIRAKTTELAEERGIAAGWLAVGMATWSAPDASRPPAAPVLLRSCELRPRGAAGEDFDVDLGPAAELNPVLVHFLASEYGITLDADVIADLAMTDDGFDPTPVLERVAQTCRDVPGFSVQHRLVVGTFSYARLPMVTDLEAQRDTLAGHDVVAALAGDAGALAAVAARPVGQPGPADADPSTEFLVLDADASQEAVVDAVLAGSHLVVKGPPGTGKSQTIANLVASLAAAGKRTLFVAEKRAAIDAVLSRLAAVGLDDLVLDLHDGATNRRRVAREIALTLERAGRVPRPDLEAVTSTLLERRGRLTGHVQALHAGRDPWHVSAYDAQQALAGLTDRRPAPRSRVRVRGAALKALDRTELDALREELREAASLGAFRTAPDDDPWFGALLRTPDEAREALEKVTLLSQEALPAALSVVPPVLAEAGMPPAASMAELGRNLGLVGSVRRTLDVFSPNVFDTSLADAVAATATREWRTERGIELGWWQRRRLARAARRLLRPGAPPPDLHAALELAHRQREEWQVLAGRGARPALPAGLDDAEHAYLDAAEPMTWLAERLATTPAGGDLAETDLGLLAGRLELLGERTTSLPVIPRTVALRERLRAAGLEPLLADLAARDVAAQDVGAELELVWWTSVLEDLAVGDPRYGAHDGDLLRQVAAEFAAADREHLSAGAARVRRATAERLVATLDRFPEQAALLRAEAAKQRRHRPLRDLVVGGPDVLGAAKPCWALSPLVVSQVLPPGEQFDVVVFDEASQVPPSQAVAAISRARQVVVAGDERQLPPTAFFTSAVPDDAAAGAHADEPYTEGFESVLDALTASLPVAQLRWHYRSRDERLVSFANQHVYDGSLVTFPAAGSGQVLSFVEVDGRGVLAPDAESVESTDAEVAEVVRLVIEHARTRPHESLGVIALGLRHAARLDDALRLALPEHPDVAEFLTAPGRERFFVKNLERVQGDERDAIILSVGFGRTPHGRVLHRFGPLNQAGGERRLNVAITRARARMTVVASFGPADLDPTRLSAEGAKLLREYLAYAASGGELPVETVAAPAESAADGGRHTSLGDAPQADAPHADALLGDLAVRLRGQDLQVVEQHGASDARIDLAVGEVGGPLLVAVESDGPGYAAVTSSRERDRLRSEQLERLGWRHLRVWSTDVFRDPAREVARIRAAVGRASSAATATAAPVLAPVAPSGPQVQWDGDEPAPGGSGTSAGQRVGPRPRVPSGLPIDDYTEADLDAVVGWICSDTLLRTHDEVAALTRQQLGFSRRGSRIDAAVDAAIARVRTGGGS</sequence>
<feature type="region of interest" description="Disordered" evidence="6">
    <location>
        <begin position="1275"/>
        <end position="1314"/>
    </location>
</feature>
<dbReference type="InterPro" id="IPR011335">
    <property type="entry name" value="Restrct_endonuc-II-like"/>
</dbReference>
<evidence type="ECO:0000256" key="5">
    <source>
        <dbReference type="ARBA" id="ARBA00022840"/>
    </source>
</evidence>
<keyword evidence="4" id="KW-0347">Helicase</keyword>
<comment type="similarity">
    <text evidence="1">Belongs to the DNA2/NAM7 helicase family.</text>
</comment>
<reference evidence="11" key="1">
    <citation type="journal article" date="2019" name="Int. J. Syst. Evol. Microbiol.">
        <title>The Global Catalogue of Microorganisms (GCM) 10K type strain sequencing project: providing services to taxonomists for standard genome sequencing and annotation.</title>
        <authorList>
            <consortium name="The Broad Institute Genomics Platform"/>
            <consortium name="The Broad Institute Genome Sequencing Center for Infectious Disease"/>
            <person name="Wu L."/>
            <person name="Ma J."/>
        </authorList>
    </citation>
    <scope>NUCLEOTIDE SEQUENCE [LARGE SCALE GENOMIC DNA]</scope>
    <source>
        <strain evidence="11">KACC 14249</strain>
    </source>
</reference>
<evidence type="ECO:0000256" key="1">
    <source>
        <dbReference type="ARBA" id="ARBA00007913"/>
    </source>
</evidence>
<evidence type="ECO:0000256" key="3">
    <source>
        <dbReference type="ARBA" id="ARBA00022801"/>
    </source>
</evidence>
<dbReference type="Pfam" id="PF13195">
    <property type="entry name" value="DUF4011"/>
    <property type="match status" value="1"/>
</dbReference>
<feature type="region of interest" description="Disordered" evidence="6">
    <location>
        <begin position="1135"/>
        <end position="1156"/>
    </location>
</feature>
<comment type="caution">
    <text evidence="10">The sequence shown here is derived from an EMBL/GenBank/DDBJ whole genome shotgun (WGS) entry which is preliminary data.</text>
</comment>
<evidence type="ECO:0000259" key="7">
    <source>
        <dbReference type="Pfam" id="PF13086"/>
    </source>
</evidence>
<keyword evidence="2" id="KW-0547">Nucleotide-binding</keyword>
<dbReference type="SUPFAM" id="SSF52980">
    <property type="entry name" value="Restriction endonuclease-like"/>
    <property type="match status" value="1"/>
</dbReference>
<dbReference type="Gene3D" id="3.40.50.300">
    <property type="entry name" value="P-loop containing nucleotide triphosphate hydrolases"/>
    <property type="match status" value="3"/>
</dbReference>
<proteinExistence type="inferred from homology"/>
<evidence type="ECO:0000313" key="11">
    <source>
        <dbReference type="Proteomes" id="UP001596189"/>
    </source>
</evidence>
<dbReference type="Pfam" id="PF13086">
    <property type="entry name" value="AAA_11"/>
    <property type="match status" value="2"/>
</dbReference>
<keyword evidence="3" id="KW-0378">Hydrolase</keyword>
<evidence type="ECO:0000259" key="9">
    <source>
        <dbReference type="Pfam" id="PF18741"/>
    </source>
</evidence>
<evidence type="ECO:0000313" key="10">
    <source>
        <dbReference type="EMBL" id="MFC6006556.1"/>
    </source>
</evidence>
<protein>
    <submittedName>
        <fullName evidence="10">AAA domain-containing protein</fullName>
    </submittedName>
</protein>
<feature type="domain" description="DNA2/NAM7 helicase-like C-terminal" evidence="8">
    <location>
        <begin position="907"/>
        <end position="1094"/>
    </location>
</feature>
<dbReference type="CDD" id="cd18808">
    <property type="entry name" value="SF1_C_Upf1"/>
    <property type="match status" value="1"/>
</dbReference>
<evidence type="ECO:0000259" key="8">
    <source>
        <dbReference type="Pfam" id="PF13087"/>
    </source>
</evidence>
<dbReference type="Proteomes" id="UP001596189">
    <property type="component" value="Unassembled WGS sequence"/>
</dbReference>
<dbReference type="InterPro" id="IPR047187">
    <property type="entry name" value="SF1_C_Upf1"/>
</dbReference>
<dbReference type="InterPro" id="IPR041677">
    <property type="entry name" value="DNA2/NAM7_AAA_11"/>
</dbReference>
<dbReference type="InterPro" id="IPR050534">
    <property type="entry name" value="Coronavir_polyprotein_1ab"/>
</dbReference>
<dbReference type="Pfam" id="PF13087">
    <property type="entry name" value="AAA_12"/>
    <property type="match status" value="1"/>
</dbReference>
<dbReference type="SUPFAM" id="SSF52540">
    <property type="entry name" value="P-loop containing nucleoside triphosphate hydrolases"/>
    <property type="match status" value="2"/>
</dbReference>
<dbReference type="InterPro" id="IPR027417">
    <property type="entry name" value="P-loop_NTPase"/>
</dbReference>
<evidence type="ECO:0000256" key="4">
    <source>
        <dbReference type="ARBA" id="ARBA00022806"/>
    </source>
</evidence>